<feature type="non-terminal residue" evidence="2">
    <location>
        <position position="168"/>
    </location>
</feature>
<feature type="region of interest" description="Disordered" evidence="1">
    <location>
        <begin position="19"/>
        <end position="49"/>
    </location>
</feature>
<name>A0A0H5RH07_9EUKA</name>
<evidence type="ECO:0000256" key="1">
    <source>
        <dbReference type="SAM" id="MobiDB-lite"/>
    </source>
</evidence>
<reference evidence="2" key="1">
    <citation type="submission" date="2015-04" db="EMBL/GenBank/DDBJ databases">
        <title>The genome sequence of the plant pathogenic Rhizarian Plasmodiophora brassicae reveals insights in its biotrophic life cycle and the origin of chitin synthesis.</title>
        <authorList>
            <person name="Schwelm A."/>
            <person name="Fogelqvist J."/>
            <person name="Knaust A."/>
            <person name="Julke S."/>
            <person name="Lilja T."/>
            <person name="Dhandapani V."/>
            <person name="Bonilla-Rosso G."/>
            <person name="Karlsson M."/>
            <person name="Shevchenko A."/>
            <person name="Choi S.R."/>
            <person name="Kim H.G."/>
            <person name="Park J.Y."/>
            <person name="Lim Y.P."/>
            <person name="Ludwig-Muller J."/>
            <person name="Dixelius C."/>
        </authorList>
    </citation>
    <scope>NUCLEOTIDE SEQUENCE</scope>
    <source>
        <tissue evidence="2">Potato root galls</tissue>
    </source>
</reference>
<sequence>VSDPEYVQQKLPPLMLIANTAQAEENTETDEGRGMSPPRPRSVSPVRASVKDVVSPEPIPDLFQRHVNASASVVIDGPFPKYDVNLSLEEKDPLRSSRYQVKIDWFECAHLVEYRSIIIALHIFGERAFRSNPVQLDHGDDLVLKRVPIRSPVSVTFSFLVDAVDHDA</sequence>
<accession>A0A0H5RH07</accession>
<organism evidence="2">
    <name type="scientific">Spongospora subterranea</name>
    <dbReference type="NCBI Taxonomy" id="70186"/>
    <lineage>
        <taxon>Eukaryota</taxon>
        <taxon>Sar</taxon>
        <taxon>Rhizaria</taxon>
        <taxon>Endomyxa</taxon>
        <taxon>Phytomyxea</taxon>
        <taxon>Plasmodiophorida</taxon>
        <taxon>Plasmodiophoridae</taxon>
        <taxon>Spongospora</taxon>
    </lineage>
</organism>
<evidence type="ECO:0000313" key="2">
    <source>
        <dbReference type="EMBL" id="CRZ12822.1"/>
    </source>
</evidence>
<feature type="non-terminal residue" evidence="2">
    <location>
        <position position="1"/>
    </location>
</feature>
<dbReference type="AlphaFoldDB" id="A0A0H5RH07"/>
<protein>
    <submittedName>
        <fullName evidence="2">Uncharacterized protein</fullName>
    </submittedName>
</protein>
<proteinExistence type="predicted"/>
<dbReference type="EMBL" id="HACM01012380">
    <property type="protein sequence ID" value="CRZ12822.1"/>
    <property type="molecule type" value="Transcribed_RNA"/>
</dbReference>